<feature type="region of interest" description="Disordered" evidence="1">
    <location>
        <begin position="1"/>
        <end position="26"/>
    </location>
</feature>
<protein>
    <submittedName>
        <fullName evidence="2">Uncharacterized protein</fullName>
    </submittedName>
</protein>
<accession>A0A3P7IQ29</accession>
<sequence length="111" mass="12664">MCNSLNQQSQSSIARRQASHTTIQDELVKKADLEAIEEKRSMDNFVKNMRDQFPEVTDKTQREIVEANETENKPKIETDSFVSLDSFHSASIYSTTLSKHGTPSWKIETAK</sequence>
<dbReference type="AlphaFoldDB" id="A0A3P7IQ29"/>
<dbReference type="EMBL" id="UYWY01024314">
    <property type="protein sequence ID" value="VDM48622.1"/>
    <property type="molecule type" value="Genomic_DNA"/>
</dbReference>
<organism evidence="2">
    <name type="scientific">Toxocara canis</name>
    <name type="common">Canine roundworm</name>
    <dbReference type="NCBI Taxonomy" id="6265"/>
    <lineage>
        <taxon>Eukaryota</taxon>
        <taxon>Metazoa</taxon>
        <taxon>Ecdysozoa</taxon>
        <taxon>Nematoda</taxon>
        <taxon>Chromadorea</taxon>
        <taxon>Rhabditida</taxon>
        <taxon>Spirurina</taxon>
        <taxon>Ascaridomorpha</taxon>
        <taxon>Ascaridoidea</taxon>
        <taxon>Toxocaridae</taxon>
        <taxon>Toxocara</taxon>
    </lineage>
</organism>
<reference evidence="2" key="1">
    <citation type="submission" date="2018-11" db="EMBL/GenBank/DDBJ databases">
        <authorList>
            <consortium name="Pathogen Informatics"/>
        </authorList>
    </citation>
    <scope>NUCLEOTIDE SEQUENCE [LARGE SCALE GENOMIC DNA]</scope>
</reference>
<name>A0A3P7IQ29_TOXCA</name>
<evidence type="ECO:0000256" key="1">
    <source>
        <dbReference type="SAM" id="MobiDB-lite"/>
    </source>
</evidence>
<proteinExistence type="predicted"/>
<feature type="compositionally biased region" description="Low complexity" evidence="1">
    <location>
        <begin position="7"/>
        <end position="16"/>
    </location>
</feature>
<gene>
    <name evidence="2" type="ORF">TCNE_LOCUS17301</name>
</gene>
<evidence type="ECO:0000313" key="2">
    <source>
        <dbReference type="EMBL" id="VDM48622.1"/>
    </source>
</evidence>